<keyword evidence="2" id="KW-0808">Transferase</keyword>
<dbReference type="PANTHER" id="PTHR36836:SF1">
    <property type="entry name" value="COLANIC ACID BIOSYNTHESIS PROTEIN WCAK"/>
    <property type="match status" value="1"/>
</dbReference>
<organism evidence="2 3">
    <name type="scientific">Geobacter anodireducens</name>
    <dbReference type="NCBI Taxonomy" id="1340425"/>
    <lineage>
        <taxon>Bacteria</taxon>
        <taxon>Pseudomonadati</taxon>
        <taxon>Thermodesulfobacteriota</taxon>
        <taxon>Desulfuromonadia</taxon>
        <taxon>Geobacterales</taxon>
        <taxon>Geobacteraceae</taxon>
        <taxon>Geobacter</taxon>
    </lineage>
</organism>
<dbReference type="PANTHER" id="PTHR36836">
    <property type="entry name" value="COLANIC ACID BIOSYNTHESIS PROTEIN WCAK"/>
    <property type="match status" value="1"/>
</dbReference>
<dbReference type="Proteomes" id="UP000618926">
    <property type="component" value="Unassembled WGS sequence"/>
</dbReference>
<name>A0ABR9NR60_9BACT</name>
<evidence type="ECO:0000313" key="3">
    <source>
        <dbReference type="Proteomes" id="UP000618926"/>
    </source>
</evidence>
<dbReference type="SUPFAM" id="SSF53756">
    <property type="entry name" value="UDP-Glycosyltransferase/glycogen phosphorylase"/>
    <property type="match status" value="1"/>
</dbReference>
<proteinExistence type="predicted"/>
<dbReference type="Gene3D" id="3.40.50.2000">
    <property type="entry name" value="Glycogen Phosphorylase B"/>
    <property type="match status" value="1"/>
</dbReference>
<dbReference type="EMBL" id="JADBFD010000002">
    <property type="protein sequence ID" value="MBE2886751.1"/>
    <property type="molecule type" value="Genomic_DNA"/>
</dbReference>
<dbReference type="RefSeq" id="WP_192905033.1">
    <property type="nucleotide sequence ID" value="NZ_JADBFD010000002.1"/>
</dbReference>
<comment type="caution">
    <text evidence="2">The sequence shown here is derived from an EMBL/GenBank/DDBJ whole genome shotgun (WGS) entry which is preliminary data.</text>
</comment>
<evidence type="ECO:0000313" key="2">
    <source>
        <dbReference type="EMBL" id="MBE2886751.1"/>
    </source>
</evidence>
<reference evidence="2 3" key="1">
    <citation type="submission" date="2020-10" db="EMBL/GenBank/DDBJ databases">
        <title>Investigation of anaerobic biodegradation of phenanthrene by a sulfate-dependent Geobacter anodireducens strain PheS2.</title>
        <authorList>
            <person name="Zhang Z."/>
        </authorList>
    </citation>
    <scope>NUCLEOTIDE SEQUENCE [LARGE SCALE GENOMIC DNA]</scope>
    <source>
        <strain evidence="2 3">PheS2</strain>
    </source>
</reference>
<feature type="domain" description="Polysaccharide pyruvyl transferase" evidence="1">
    <location>
        <begin position="14"/>
        <end position="352"/>
    </location>
</feature>
<sequence>MKILLINDSSSNPNWGDRAAAIALKKMLSKIGGQIIKAVTETDLYLSRFNNSDHNVAEHKTHKSIINAAKKFIPPLIIDIKQFISRAINNRSIIPNIWSQFEVYAELIIKNSEFTANMHRIISDADVVVIHGDGCMTGNNLIPRTQLFLTYVIKKYYSKPVIMINHTADFSHPILREIAVKVYPLFDDVVFRDNISLANCQDICSGRFAADTAFIFEPMPLSKLITVTRRDTYYDCWPDTANIDLEKPYICIGGSAAYPYIKGYDPIKSFYELIVYLQNTYNGQIVLTVSDGRDQDIFRPIAAHLNLPIIGLVTPVQQAVDIVGNADAYIGGRWHPSIFALRGGTPIIPISSNTFKMNAIVEMSGLSVEIFSATNLSHDKELIGQKLIDYLDDGKNLRNRLRKWADVTADTAWDNLSYLMTKQQ</sequence>
<accession>A0ABR9NR60</accession>
<evidence type="ECO:0000259" key="1">
    <source>
        <dbReference type="Pfam" id="PF04230"/>
    </source>
</evidence>
<protein>
    <submittedName>
        <fullName evidence="2">Polysaccharide pyruvyl transferase family protein</fullName>
    </submittedName>
</protein>
<dbReference type="Pfam" id="PF04230">
    <property type="entry name" value="PS_pyruv_trans"/>
    <property type="match status" value="1"/>
</dbReference>
<gene>
    <name evidence="2" type="ORF">IIE05_02080</name>
</gene>
<keyword evidence="3" id="KW-1185">Reference proteome</keyword>
<dbReference type="InterPro" id="IPR007345">
    <property type="entry name" value="Polysacch_pyruvyl_Trfase"/>
</dbReference>
<dbReference type="GO" id="GO:0016740">
    <property type="term" value="F:transferase activity"/>
    <property type="evidence" value="ECO:0007669"/>
    <property type="project" value="UniProtKB-KW"/>
</dbReference>